<dbReference type="InterPro" id="IPR033729">
    <property type="entry name" value="SerRS_core"/>
</dbReference>
<name>A0AAW6ZJ53_NEIMU</name>
<dbReference type="GO" id="GO:0016260">
    <property type="term" value="P:selenocysteine biosynthetic process"/>
    <property type="evidence" value="ECO:0007669"/>
    <property type="project" value="UniProtKB-UniRule"/>
</dbReference>
<comment type="domain">
    <text evidence="12">Consists of two distinct domains, a catalytic core and a N-terminal extension that is involved in tRNA binding.</text>
</comment>
<comment type="similarity">
    <text evidence="3 12">Belongs to the class-II aminoacyl-tRNA synthetase family. Type-1 seryl-tRNA synthetase subfamily.</text>
</comment>
<keyword evidence="9 12" id="KW-0030">Aminoacyl-tRNA synthetase</keyword>
<feature type="binding site" evidence="12">
    <location>
        <position position="457"/>
    </location>
    <ligand>
        <name>L-serine</name>
        <dbReference type="ChEBI" id="CHEBI:33384"/>
    </ligand>
</feature>
<evidence type="ECO:0000256" key="15">
    <source>
        <dbReference type="SAM" id="Coils"/>
    </source>
</evidence>
<keyword evidence="6 12" id="KW-0547">Nucleotide-binding</keyword>
<evidence type="ECO:0000256" key="6">
    <source>
        <dbReference type="ARBA" id="ARBA00022741"/>
    </source>
</evidence>
<evidence type="ECO:0000313" key="18">
    <source>
        <dbReference type="Proteomes" id="UP001240589"/>
    </source>
</evidence>
<dbReference type="InterPro" id="IPR010978">
    <property type="entry name" value="tRNA-bd_arm"/>
</dbReference>
<evidence type="ECO:0000259" key="16">
    <source>
        <dbReference type="PROSITE" id="PS50862"/>
    </source>
</evidence>
<dbReference type="PROSITE" id="PS50862">
    <property type="entry name" value="AA_TRNA_LIGASE_II"/>
    <property type="match status" value="1"/>
</dbReference>
<comment type="catalytic activity">
    <reaction evidence="10 12">
        <text>tRNA(Sec) + L-serine + ATP = L-seryl-tRNA(Sec) + AMP + diphosphate + H(+)</text>
        <dbReference type="Rhea" id="RHEA:42580"/>
        <dbReference type="Rhea" id="RHEA-COMP:9742"/>
        <dbReference type="Rhea" id="RHEA-COMP:10128"/>
        <dbReference type="ChEBI" id="CHEBI:15378"/>
        <dbReference type="ChEBI" id="CHEBI:30616"/>
        <dbReference type="ChEBI" id="CHEBI:33019"/>
        <dbReference type="ChEBI" id="CHEBI:33384"/>
        <dbReference type="ChEBI" id="CHEBI:78442"/>
        <dbReference type="ChEBI" id="CHEBI:78533"/>
        <dbReference type="ChEBI" id="CHEBI:456215"/>
        <dbReference type="EC" id="6.1.1.11"/>
    </reaction>
</comment>
<dbReference type="Gene3D" id="1.10.287.40">
    <property type="entry name" value="Serine-tRNA synthetase, tRNA binding domain"/>
    <property type="match status" value="1"/>
</dbReference>
<evidence type="ECO:0000313" key="17">
    <source>
        <dbReference type="EMBL" id="MDK8362583.1"/>
    </source>
</evidence>
<dbReference type="InterPro" id="IPR015866">
    <property type="entry name" value="Ser-tRNA-synth_1_N"/>
</dbReference>
<comment type="subcellular location">
    <subcellularLocation>
        <location evidence="1 12">Cytoplasm</location>
    </subcellularLocation>
</comment>
<dbReference type="PANTHER" id="PTHR43697:SF1">
    <property type="entry name" value="SERINE--TRNA LIGASE"/>
    <property type="match status" value="1"/>
</dbReference>
<proteinExistence type="inferred from homology"/>
<evidence type="ECO:0000256" key="1">
    <source>
        <dbReference type="ARBA" id="ARBA00004496"/>
    </source>
</evidence>
<comment type="caution">
    <text evidence="17">The sequence shown here is derived from an EMBL/GenBank/DDBJ whole genome shotgun (WGS) entry which is preliminary data.</text>
</comment>
<dbReference type="NCBIfam" id="TIGR00414">
    <property type="entry name" value="serS"/>
    <property type="match status" value="1"/>
</dbReference>
<dbReference type="GO" id="GO:0005524">
    <property type="term" value="F:ATP binding"/>
    <property type="evidence" value="ECO:0007669"/>
    <property type="project" value="UniProtKB-UniRule"/>
</dbReference>
<feature type="coiled-coil region" evidence="15">
    <location>
        <begin position="23"/>
        <end position="57"/>
    </location>
</feature>
<sequence length="498" mass="54743">MLDIQQLRSHTAAVAERLAQRGYEFDTARFNELEEKRRQLQIKVEDLQATRNAVSKDIGGLRSEQKKLEKSPDYTPTIALSLVGALIGGVVAKEGSKFQAALLGAGIGAGTSEIIKALNSNEPEYIVQQNGVIDALVHDGTIIVNSSKTDLEQAAADLDAVQKELDAWLLSIPNLPHESVPAGKDETENVEVRKVGTPREFDFEIKDHVDLGEPLGLDFEGGAKLSGARFTVMKGQIARLHRALAQFMLDTHTLKHGYTEHYTPYIVDDTTLQGTGQLPKFAEDLFHVTRGGDESKKTQYLIPTAEVTLTNTVADSILAEGDLPLKLTAHSPCFRSEAGAYGKDVRGLIRQHQFDKVEMVQIVHPEKSYEALEEMVGHAENILKALELPYRVITLCTGDMGFGATKTYDLEVWVPAQNTYREISSCSNCEDFQARRMKARFKDENGKNRLVHTLNGSGLAVGRTLVAVLENHQNADGSINIPAALQPYMGGVTKLEVR</sequence>
<dbReference type="Pfam" id="PF02403">
    <property type="entry name" value="Seryl_tRNA_N"/>
    <property type="match status" value="1"/>
</dbReference>
<feature type="binding site" evidence="13">
    <location>
        <position position="335"/>
    </location>
    <ligand>
        <name>L-serine</name>
        <dbReference type="ChEBI" id="CHEBI:33384"/>
    </ligand>
</feature>
<dbReference type="InterPro" id="IPR006195">
    <property type="entry name" value="aa-tRNA-synth_II"/>
</dbReference>
<feature type="binding site" evidence="13">
    <location>
        <position position="304"/>
    </location>
    <ligand>
        <name>L-serine</name>
        <dbReference type="ChEBI" id="CHEBI:33384"/>
    </ligand>
</feature>
<dbReference type="Pfam" id="PF00587">
    <property type="entry name" value="tRNA-synt_2b"/>
    <property type="match status" value="1"/>
</dbReference>
<feature type="binding site" evidence="12 14">
    <location>
        <begin position="422"/>
        <end position="425"/>
    </location>
    <ligand>
        <name>ATP</name>
        <dbReference type="ChEBI" id="CHEBI:30616"/>
    </ligand>
</feature>
<accession>A0AAW6ZJ53</accession>
<keyword evidence="8 12" id="KW-0648">Protein biosynthesis</keyword>
<dbReference type="EMBL" id="JASPBL010000060">
    <property type="protein sequence ID" value="MDK8362583.1"/>
    <property type="molecule type" value="Genomic_DNA"/>
</dbReference>
<feature type="binding site" evidence="13">
    <location>
        <position position="455"/>
    </location>
    <ligand>
        <name>L-serine</name>
        <dbReference type="ChEBI" id="CHEBI:33384"/>
    </ligand>
</feature>
<evidence type="ECO:0000256" key="3">
    <source>
        <dbReference type="ARBA" id="ARBA00010728"/>
    </source>
</evidence>
<feature type="binding site" evidence="12">
    <location>
        <begin position="304"/>
        <end position="306"/>
    </location>
    <ligand>
        <name>L-serine</name>
        <dbReference type="ChEBI" id="CHEBI:33384"/>
    </ligand>
</feature>
<feature type="coiled-coil region" evidence="15">
    <location>
        <begin position="144"/>
        <end position="171"/>
    </location>
</feature>
<evidence type="ECO:0000256" key="4">
    <source>
        <dbReference type="ARBA" id="ARBA00022490"/>
    </source>
</evidence>
<comment type="function">
    <text evidence="12">Catalyzes the attachment of serine to tRNA(Ser). Is also able to aminoacylate tRNA(Sec) with serine, to form the misacylated tRNA L-seryl-tRNA(Sec), which will be further converted into selenocysteinyl-tRNA(Sec).</text>
</comment>
<organism evidence="17 18">
    <name type="scientific">Neisseria mucosa</name>
    <dbReference type="NCBI Taxonomy" id="488"/>
    <lineage>
        <taxon>Bacteria</taxon>
        <taxon>Pseudomonadati</taxon>
        <taxon>Pseudomonadota</taxon>
        <taxon>Betaproteobacteria</taxon>
        <taxon>Neisseriales</taxon>
        <taxon>Neisseriaceae</taxon>
        <taxon>Neisseria</taxon>
    </lineage>
</organism>
<comment type="pathway">
    <text evidence="2 12">Aminoacyl-tRNA biosynthesis; selenocysteinyl-tRNA(Sec) biosynthesis; L-seryl-tRNA(Sec) from L-serine and tRNA(Sec): step 1/1.</text>
</comment>
<dbReference type="PIRSF" id="PIRSF001529">
    <property type="entry name" value="Ser-tRNA-synth_IIa"/>
    <property type="match status" value="1"/>
</dbReference>
<comment type="subunit">
    <text evidence="12">Homodimer. The tRNA molecule binds across the dimer.</text>
</comment>
<reference evidence="17" key="1">
    <citation type="submission" date="2023-05" db="EMBL/GenBank/DDBJ databases">
        <title>Genomic Catalog of Human Bladder Bacteria.</title>
        <authorList>
            <person name="Du J."/>
        </authorList>
    </citation>
    <scope>NUCLEOTIDE SEQUENCE</scope>
    <source>
        <strain evidence="17">UMB7974B</strain>
    </source>
</reference>
<dbReference type="GO" id="GO:0006434">
    <property type="term" value="P:seryl-tRNA aminoacylation"/>
    <property type="evidence" value="ECO:0007669"/>
    <property type="project" value="UniProtKB-UniRule"/>
</dbReference>
<dbReference type="InterPro" id="IPR002317">
    <property type="entry name" value="Ser-tRNA-ligase_type_1"/>
</dbReference>
<dbReference type="Proteomes" id="UP001240589">
    <property type="component" value="Unassembled WGS sequence"/>
</dbReference>
<dbReference type="PANTHER" id="PTHR43697">
    <property type="entry name" value="SERYL-TRNA SYNTHETASE"/>
    <property type="match status" value="1"/>
</dbReference>
<dbReference type="InterPro" id="IPR002314">
    <property type="entry name" value="aa-tRNA-synt_IIb"/>
</dbReference>
<dbReference type="SUPFAM" id="SSF46589">
    <property type="entry name" value="tRNA-binding arm"/>
    <property type="match status" value="2"/>
</dbReference>
<keyword evidence="5 12" id="KW-0436">Ligase</keyword>
<dbReference type="SUPFAM" id="SSF55681">
    <property type="entry name" value="Class II aaRS and biotin synthetases"/>
    <property type="match status" value="1"/>
</dbReference>
<evidence type="ECO:0000256" key="7">
    <source>
        <dbReference type="ARBA" id="ARBA00022840"/>
    </source>
</evidence>
<keyword evidence="4 12" id="KW-0963">Cytoplasm</keyword>
<dbReference type="EC" id="6.1.1.11" evidence="12"/>
<evidence type="ECO:0000256" key="9">
    <source>
        <dbReference type="ARBA" id="ARBA00023146"/>
    </source>
</evidence>
<evidence type="ECO:0000256" key="8">
    <source>
        <dbReference type="ARBA" id="ARBA00022917"/>
    </source>
</evidence>
<dbReference type="GO" id="GO:0005737">
    <property type="term" value="C:cytoplasm"/>
    <property type="evidence" value="ECO:0007669"/>
    <property type="project" value="UniProtKB-SubCell"/>
</dbReference>
<feature type="binding site" evidence="12 14">
    <location>
        <begin position="335"/>
        <end position="337"/>
    </location>
    <ligand>
        <name>ATP</name>
        <dbReference type="ChEBI" id="CHEBI:30616"/>
    </ligand>
</feature>
<evidence type="ECO:0000256" key="12">
    <source>
        <dbReference type="HAMAP-Rule" id="MF_00176"/>
    </source>
</evidence>
<dbReference type="AlphaFoldDB" id="A0AAW6ZJ53"/>
<evidence type="ECO:0000256" key="2">
    <source>
        <dbReference type="ARBA" id="ARBA00005045"/>
    </source>
</evidence>
<evidence type="ECO:0000256" key="13">
    <source>
        <dbReference type="PIRSR" id="PIRSR001529-1"/>
    </source>
</evidence>
<dbReference type="GO" id="GO:0004828">
    <property type="term" value="F:serine-tRNA ligase activity"/>
    <property type="evidence" value="ECO:0007669"/>
    <property type="project" value="UniProtKB-UniRule"/>
</dbReference>
<evidence type="ECO:0000256" key="11">
    <source>
        <dbReference type="ARBA" id="ARBA00048823"/>
    </source>
</evidence>
<comment type="caution">
    <text evidence="12">Lacks conserved residue(s) required for the propagation of feature annotation.</text>
</comment>
<evidence type="ECO:0000256" key="10">
    <source>
        <dbReference type="ARBA" id="ARBA00047929"/>
    </source>
</evidence>
<dbReference type="InterPro" id="IPR045864">
    <property type="entry name" value="aa-tRNA-synth_II/BPL/LPL"/>
</dbReference>
<evidence type="ECO:0000256" key="14">
    <source>
        <dbReference type="PIRSR" id="PIRSR001529-2"/>
    </source>
</evidence>
<keyword evidence="15" id="KW-0175">Coiled coil</keyword>
<dbReference type="InterPro" id="IPR042103">
    <property type="entry name" value="SerRS_1_N_sf"/>
</dbReference>
<dbReference type="RefSeq" id="WP_285044918.1">
    <property type="nucleotide sequence ID" value="NZ_JASOLC010000001.1"/>
</dbReference>
<dbReference type="HAMAP" id="MF_00176">
    <property type="entry name" value="Ser_tRNA_synth_type1"/>
    <property type="match status" value="1"/>
</dbReference>
<keyword evidence="7 12" id="KW-0067">ATP-binding</keyword>
<comment type="catalytic activity">
    <reaction evidence="11 12">
        <text>tRNA(Ser) + L-serine + ATP = L-seryl-tRNA(Ser) + AMP + diphosphate + H(+)</text>
        <dbReference type="Rhea" id="RHEA:12292"/>
        <dbReference type="Rhea" id="RHEA-COMP:9669"/>
        <dbReference type="Rhea" id="RHEA-COMP:9703"/>
        <dbReference type="ChEBI" id="CHEBI:15378"/>
        <dbReference type="ChEBI" id="CHEBI:30616"/>
        <dbReference type="ChEBI" id="CHEBI:33019"/>
        <dbReference type="ChEBI" id="CHEBI:33384"/>
        <dbReference type="ChEBI" id="CHEBI:78442"/>
        <dbReference type="ChEBI" id="CHEBI:78533"/>
        <dbReference type="ChEBI" id="CHEBI:456215"/>
        <dbReference type="EC" id="6.1.1.11"/>
    </reaction>
</comment>
<protein>
    <recommendedName>
        <fullName evidence="12">Serine--tRNA ligase</fullName>
        <ecNumber evidence="12">6.1.1.11</ecNumber>
    </recommendedName>
    <alternativeName>
        <fullName evidence="12">Seryl-tRNA synthetase</fullName>
        <shortName evidence="12">SerRS</shortName>
    </alternativeName>
    <alternativeName>
        <fullName evidence="12">Seryl-tRNA(Ser/Sec) synthetase</fullName>
    </alternativeName>
</protein>
<dbReference type="PRINTS" id="PR00981">
    <property type="entry name" value="TRNASYNTHSER"/>
</dbReference>
<evidence type="ECO:0000256" key="5">
    <source>
        <dbReference type="ARBA" id="ARBA00022598"/>
    </source>
</evidence>
<feature type="binding site" evidence="12 13">
    <location>
        <position position="358"/>
    </location>
    <ligand>
        <name>L-serine</name>
        <dbReference type="ChEBI" id="CHEBI:33384"/>
    </ligand>
</feature>
<dbReference type="CDD" id="cd00770">
    <property type="entry name" value="SerRS_core"/>
    <property type="match status" value="1"/>
</dbReference>
<gene>
    <name evidence="12 17" type="primary">serS</name>
    <name evidence="17" type="ORF">QP792_10365</name>
</gene>
<dbReference type="Gene3D" id="3.30.930.10">
    <property type="entry name" value="Bira Bifunctional Protein, Domain 2"/>
    <property type="match status" value="1"/>
</dbReference>
<feature type="domain" description="Aminoacyl-transfer RNA synthetases class-II family profile" evidence="16">
    <location>
        <begin position="239"/>
        <end position="482"/>
    </location>
</feature>